<keyword evidence="2" id="KW-0521">NADP</keyword>
<dbReference type="InterPro" id="IPR050740">
    <property type="entry name" value="Aldehyde_DH_Superfamily"/>
</dbReference>
<dbReference type="Pfam" id="PF00171">
    <property type="entry name" value="Aldedh"/>
    <property type="match status" value="1"/>
</dbReference>
<dbReference type="PROSITE" id="PS00070">
    <property type="entry name" value="ALDEHYDE_DEHYDR_CYS"/>
    <property type="match status" value="1"/>
</dbReference>
<proteinExistence type="inferred from homology"/>
<protein>
    <recommendedName>
        <fullName evidence="4">Aldehyde dehydrogenase domain-containing protein</fullName>
    </recommendedName>
</protein>
<sequence length="487" mass="52064">MATNGNHTNGSATLSGPVPLWIDGKEVTTETTFDVISPSTSEKLWSASGATPKEAHQAISAAATAFKTWRNTKPAAIRTILLKAADILEKRQGEAAEFMKKETGALDGFVGFNVHGTAENIRDVAGRISGIYGRIPSVQGDGQAAFIFKEPYGVIFAIAPWNAPVILGVCSFLYAIAAGNTVVFKGSELSPRLFWFLGSIFHEAGLPAGVLNVLYHRPQDAAEVTNTLIEAPEVRKVNFTGSTAVGSIIASKAGKELKPVLMELGGKASAIVCEDAEIENAAFQCALGSFLHAGQICMATERILVHHSIIDKFGEALKGAVEKVYAKEGEAPVLVAKATVEKNQKLLKDAVDKGAKVMYGDVGAKEDSAYRIRPVIIQDVKKEMDIFYTESFGPSVSLISVQSDEEAIEIANDTDYGLSGAVFTESLGRGLKIARAVESGAVHINSMTVHDEAGLPHGGVKKSGWGRFNAEWGLDEFLRIKTVTYMM</sequence>
<keyword evidence="3" id="KW-0560">Oxidoreductase</keyword>
<evidence type="ECO:0000313" key="6">
    <source>
        <dbReference type="Proteomes" id="UP000192596"/>
    </source>
</evidence>
<feature type="domain" description="Aldehyde dehydrogenase" evidence="4">
    <location>
        <begin position="30"/>
        <end position="483"/>
    </location>
</feature>
<organism evidence="5 6">
    <name type="scientific">Cryoendolithus antarcticus</name>
    <dbReference type="NCBI Taxonomy" id="1507870"/>
    <lineage>
        <taxon>Eukaryota</taxon>
        <taxon>Fungi</taxon>
        <taxon>Dikarya</taxon>
        <taxon>Ascomycota</taxon>
        <taxon>Pezizomycotina</taxon>
        <taxon>Dothideomycetes</taxon>
        <taxon>Dothideomycetidae</taxon>
        <taxon>Cladosporiales</taxon>
        <taxon>Cladosporiaceae</taxon>
        <taxon>Cryoendolithus</taxon>
    </lineage>
</organism>
<dbReference type="GO" id="GO:0004777">
    <property type="term" value="F:succinate-semialdehyde dehydrogenase (NAD+) activity"/>
    <property type="evidence" value="ECO:0007669"/>
    <property type="project" value="TreeGrafter"/>
</dbReference>
<dbReference type="STRING" id="1507870.A0A1V8TSB1"/>
<comment type="similarity">
    <text evidence="1">Belongs to the aldehyde dehydrogenase family.</text>
</comment>
<dbReference type="InterPro" id="IPR016160">
    <property type="entry name" value="Ald_DH_CS_CYS"/>
</dbReference>
<dbReference type="InterPro" id="IPR016163">
    <property type="entry name" value="Ald_DH_C"/>
</dbReference>
<dbReference type="AlphaFoldDB" id="A0A1V8TSB1"/>
<keyword evidence="6" id="KW-1185">Reference proteome</keyword>
<dbReference type="PANTHER" id="PTHR43353">
    <property type="entry name" value="SUCCINATE-SEMIALDEHYDE DEHYDROGENASE, MITOCHONDRIAL"/>
    <property type="match status" value="1"/>
</dbReference>
<evidence type="ECO:0000256" key="2">
    <source>
        <dbReference type="ARBA" id="ARBA00022857"/>
    </source>
</evidence>
<accession>A0A1V8TSB1</accession>
<dbReference type="PANTHER" id="PTHR43353:SF6">
    <property type="entry name" value="CYTOPLASMIC ALDEHYDE DEHYDROGENASE (EUROFUNG)"/>
    <property type="match status" value="1"/>
</dbReference>
<evidence type="ECO:0000256" key="1">
    <source>
        <dbReference type="ARBA" id="ARBA00009986"/>
    </source>
</evidence>
<dbReference type="InterPro" id="IPR015590">
    <property type="entry name" value="Aldehyde_DH_dom"/>
</dbReference>
<dbReference type="Gene3D" id="3.40.605.10">
    <property type="entry name" value="Aldehyde Dehydrogenase, Chain A, domain 1"/>
    <property type="match status" value="1"/>
</dbReference>
<dbReference type="InterPro" id="IPR016162">
    <property type="entry name" value="Ald_DH_N"/>
</dbReference>
<dbReference type="SUPFAM" id="SSF53720">
    <property type="entry name" value="ALDH-like"/>
    <property type="match status" value="1"/>
</dbReference>
<name>A0A1V8TSB1_9PEZI</name>
<dbReference type="OrthoDB" id="310895at2759"/>
<evidence type="ECO:0000313" key="5">
    <source>
        <dbReference type="EMBL" id="OQO14239.1"/>
    </source>
</evidence>
<comment type="caution">
    <text evidence="5">The sequence shown here is derived from an EMBL/GenBank/DDBJ whole genome shotgun (WGS) entry which is preliminary data.</text>
</comment>
<dbReference type="Gene3D" id="3.40.309.10">
    <property type="entry name" value="Aldehyde Dehydrogenase, Chain A, domain 2"/>
    <property type="match status" value="1"/>
</dbReference>
<dbReference type="GO" id="GO:0009450">
    <property type="term" value="P:gamma-aminobutyric acid catabolic process"/>
    <property type="evidence" value="ECO:0007669"/>
    <property type="project" value="TreeGrafter"/>
</dbReference>
<reference evidence="6" key="1">
    <citation type="submission" date="2017-03" db="EMBL/GenBank/DDBJ databases">
        <title>Genomes of endolithic fungi from Antarctica.</title>
        <authorList>
            <person name="Coleine C."/>
            <person name="Masonjones S."/>
            <person name="Stajich J.E."/>
        </authorList>
    </citation>
    <scope>NUCLEOTIDE SEQUENCE [LARGE SCALE GENOMIC DNA]</scope>
    <source>
        <strain evidence="6">CCFEE 5527</strain>
    </source>
</reference>
<dbReference type="InterPro" id="IPR016161">
    <property type="entry name" value="Ald_DH/histidinol_DH"/>
</dbReference>
<evidence type="ECO:0000259" key="4">
    <source>
        <dbReference type="Pfam" id="PF00171"/>
    </source>
</evidence>
<dbReference type="EMBL" id="NAJO01000002">
    <property type="protein sequence ID" value="OQO14239.1"/>
    <property type="molecule type" value="Genomic_DNA"/>
</dbReference>
<gene>
    <name evidence="5" type="ORF">B0A48_01115</name>
</gene>
<dbReference type="FunFam" id="3.40.605.10:FF:000012">
    <property type="entry name" value="NAD-dependent succinate-semialdehyde dehydrogenase"/>
    <property type="match status" value="1"/>
</dbReference>
<evidence type="ECO:0000256" key="3">
    <source>
        <dbReference type="ARBA" id="ARBA00023002"/>
    </source>
</evidence>
<dbReference type="CDD" id="cd07105">
    <property type="entry name" value="ALDH_SaliADH"/>
    <property type="match status" value="1"/>
</dbReference>
<dbReference type="Proteomes" id="UP000192596">
    <property type="component" value="Unassembled WGS sequence"/>
</dbReference>
<dbReference type="InParanoid" id="A0A1V8TSB1"/>